<dbReference type="Proteomes" id="UP001301769">
    <property type="component" value="Unassembled WGS sequence"/>
</dbReference>
<evidence type="ECO:0000313" key="2">
    <source>
        <dbReference type="EMBL" id="KAK4212659.1"/>
    </source>
</evidence>
<gene>
    <name evidence="2" type="ORF">QBC37DRAFT_465277</name>
</gene>
<accession>A0AAN6Y4T7</accession>
<organism evidence="2 3">
    <name type="scientific">Rhypophila decipiens</name>
    <dbReference type="NCBI Taxonomy" id="261697"/>
    <lineage>
        <taxon>Eukaryota</taxon>
        <taxon>Fungi</taxon>
        <taxon>Dikarya</taxon>
        <taxon>Ascomycota</taxon>
        <taxon>Pezizomycotina</taxon>
        <taxon>Sordariomycetes</taxon>
        <taxon>Sordariomycetidae</taxon>
        <taxon>Sordariales</taxon>
        <taxon>Naviculisporaceae</taxon>
        <taxon>Rhypophila</taxon>
    </lineage>
</organism>
<protein>
    <submittedName>
        <fullName evidence="2">Uncharacterized protein</fullName>
    </submittedName>
</protein>
<proteinExistence type="predicted"/>
<feature type="compositionally biased region" description="Polar residues" evidence="1">
    <location>
        <begin position="39"/>
        <end position="55"/>
    </location>
</feature>
<reference evidence="2" key="1">
    <citation type="journal article" date="2023" name="Mol. Phylogenet. Evol.">
        <title>Genome-scale phylogeny and comparative genomics of the fungal order Sordariales.</title>
        <authorList>
            <person name="Hensen N."/>
            <person name="Bonometti L."/>
            <person name="Westerberg I."/>
            <person name="Brannstrom I.O."/>
            <person name="Guillou S."/>
            <person name="Cros-Aarteil S."/>
            <person name="Calhoun S."/>
            <person name="Haridas S."/>
            <person name="Kuo A."/>
            <person name="Mondo S."/>
            <person name="Pangilinan J."/>
            <person name="Riley R."/>
            <person name="LaButti K."/>
            <person name="Andreopoulos B."/>
            <person name="Lipzen A."/>
            <person name="Chen C."/>
            <person name="Yan M."/>
            <person name="Daum C."/>
            <person name="Ng V."/>
            <person name="Clum A."/>
            <person name="Steindorff A."/>
            <person name="Ohm R.A."/>
            <person name="Martin F."/>
            <person name="Silar P."/>
            <person name="Natvig D.O."/>
            <person name="Lalanne C."/>
            <person name="Gautier V."/>
            <person name="Ament-Velasquez S.L."/>
            <person name="Kruys A."/>
            <person name="Hutchinson M.I."/>
            <person name="Powell A.J."/>
            <person name="Barry K."/>
            <person name="Miller A.N."/>
            <person name="Grigoriev I.V."/>
            <person name="Debuchy R."/>
            <person name="Gladieux P."/>
            <person name="Hiltunen Thoren M."/>
            <person name="Johannesson H."/>
        </authorList>
    </citation>
    <scope>NUCLEOTIDE SEQUENCE</scope>
    <source>
        <strain evidence="2">PSN293</strain>
    </source>
</reference>
<feature type="non-terminal residue" evidence="2">
    <location>
        <position position="1"/>
    </location>
</feature>
<dbReference type="EMBL" id="MU858123">
    <property type="protein sequence ID" value="KAK4212659.1"/>
    <property type="molecule type" value="Genomic_DNA"/>
</dbReference>
<sequence>QRVTRHTHQPAEPKIPSTITSLASCRPTTHRVTRHTHQPSEPNMTSPALKTTSPVVNMASPPPELDESIPEHDESKPDTGGFDFRNYNPCGTIVSHSKKPGYDPLGAVFTPAQITVEDGDEEPLPHWYQPHFRLRHMILEACDDAEIIFRDTSIKDGERALFHFGMSERALRKKVPRKHTIPVSKEWHLAWCEKHLLRAQTHFGNARDSFQAANIAMTLVYKSALAANGRAVTGRD</sequence>
<feature type="compositionally biased region" description="Basic residues" evidence="1">
    <location>
        <begin position="28"/>
        <end position="37"/>
    </location>
</feature>
<keyword evidence="3" id="KW-1185">Reference proteome</keyword>
<name>A0AAN6Y4T7_9PEZI</name>
<feature type="region of interest" description="Disordered" evidence="1">
    <location>
        <begin position="1"/>
        <end position="82"/>
    </location>
</feature>
<comment type="caution">
    <text evidence="2">The sequence shown here is derived from an EMBL/GenBank/DDBJ whole genome shotgun (WGS) entry which is preliminary data.</text>
</comment>
<dbReference type="AlphaFoldDB" id="A0AAN6Y4T7"/>
<evidence type="ECO:0000313" key="3">
    <source>
        <dbReference type="Proteomes" id="UP001301769"/>
    </source>
</evidence>
<reference evidence="2" key="2">
    <citation type="submission" date="2023-05" db="EMBL/GenBank/DDBJ databases">
        <authorList>
            <consortium name="Lawrence Berkeley National Laboratory"/>
            <person name="Steindorff A."/>
            <person name="Hensen N."/>
            <person name="Bonometti L."/>
            <person name="Westerberg I."/>
            <person name="Brannstrom I.O."/>
            <person name="Guillou S."/>
            <person name="Cros-Aarteil S."/>
            <person name="Calhoun S."/>
            <person name="Haridas S."/>
            <person name="Kuo A."/>
            <person name="Mondo S."/>
            <person name="Pangilinan J."/>
            <person name="Riley R."/>
            <person name="Labutti K."/>
            <person name="Andreopoulos B."/>
            <person name="Lipzen A."/>
            <person name="Chen C."/>
            <person name="Yanf M."/>
            <person name="Daum C."/>
            <person name="Ng V."/>
            <person name="Clum A."/>
            <person name="Ohm R."/>
            <person name="Martin F."/>
            <person name="Silar P."/>
            <person name="Natvig D."/>
            <person name="Lalanne C."/>
            <person name="Gautier V."/>
            <person name="Ament-Velasquez S.L."/>
            <person name="Kruys A."/>
            <person name="Hutchinson M.I."/>
            <person name="Powell A.J."/>
            <person name="Barry K."/>
            <person name="Miller A.N."/>
            <person name="Grigoriev I.V."/>
            <person name="Debuchy R."/>
            <person name="Gladieux P."/>
            <person name="Thoren M.H."/>
            <person name="Johannesson H."/>
        </authorList>
    </citation>
    <scope>NUCLEOTIDE SEQUENCE</scope>
    <source>
        <strain evidence="2">PSN293</strain>
    </source>
</reference>
<evidence type="ECO:0000256" key="1">
    <source>
        <dbReference type="SAM" id="MobiDB-lite"/>
    </source>
</evidence>